<evidence type="ECO:0000313" key="2">
    <source>
        <dbReference type="Proteomes" id="UP000828048"/>
    </source>
</evidence>
<protein>
    <submittedName>
        <fullName evidence="1">Uncharacterized protein</fullName>
    </submittedName>
</protein>
<dbReference type="EMBL" id="CM037154">
    <property type="protein sequence ID" value="KAH7860172.1"/>
    <property type="molecule type" value="Genomic_DNA"/>
</dbReference>
<accession>A0ACB7Z5D8</accession>
<evidence type="ECO:0000313" key="1">
    <source>
        <dbReference type="EMBL" id="KAH7860172.1"/>
    </source>
</evidence>
<proteinExistence type="predicted"/>
<organism evidence="1 2">
    <name type="scientific">Vaccinium darrowii</name>
    <dbReference type="NCBI Taxonomy" id="229202"/>
    <lineage>
        <taxon>Eukaryota</taxon>
        <taxon>Viridiplantae</taxon>
        <taxon>Streptophyta</taxon>
        <taxon>Embryophyta</taxon>
        <taxon>Tracheophyta</taxon>
        <taxon>Spermatophyta</taxon>
        <taxon>Magnoliopsida</taxon>
        <taxon>eudicotyledons</taxon>
        <taxon>Gunneridae</taxon>
        <taxon>Pentapetalae</taxon>
        <taxon>asterids</taxon>
        <taxon>Ericales</taxon>
        <taxon>Ericaceae</taxon>
        <taxon>Vaccinioideae</taxon>
        <taxon>Vaccinieae</taxon>
        <taxon>Vaccinium</taxon>
    </lineage>
</organism>
<dbReference type="Proteomes" id="UP000828048">
    <property type="component" value="Chromosome 4"/>
</dbReference>
<keyword evidence="2" id="KW-1185">Reference proteome</keyword>
<comment type="caution">
    <text evidence="1">The sequence shown here is derived from an EMBL/GenBank/DDBJ whole genome shotgun (WGS) entry which is preliminary data.</text>
</comment>
<reference evidence="1 2" key="1">
    <citation type="journal article" date="2021" name="Hortic Res">
        <title>High-quality reference genome and annotation aids understanding of berry development for evergreen blueberry (Vaccinium darrowii).</title>
        <authorList>
            <person name="Yu J."/>
            <person name="Hulse-Kemp A.M."/>
            <person name="Babiker E."/>
            <person name="Staton M."/>
        </authorList>
    </citation>
    <scope>NUCLEOTIDE SEQUENCE [LARGE SCALE GENOMIC DNA]</scope>
    <source>
        <strain evidence="2">cv. NJ 8807/NJ 8810</strain>
        <tissue evidence="1">Young leaf</tissue>
    </source>
</reference>
<sequence length="229" mass="24194">MASQKLPYLFLVLFTGLIGCLQAHQFSVGGKEGWVLNPSENYTHWAQRLRFQVNDTLLFKYDKGSNSVLVVTKEEYENCSTQNPIEKMDGGDSVFKFDRSGPFYFISGNETNCEKGQKLIIVVLAVRNKPTSPPSTSPAGAPSPSPKSPSAGAPAPTPGLSRVPAPSPTQSPLALTAPTPSTMAPTAAVAPTPGGNSAPEGRHSSAPGFTRSVVFMQSVTLVLSVCLGI</sequence>
<name>A0ACB7Z5D8_9ERIC</name>
<gene>
    <name evidence="1" type="ORF">Vadar_010159</name>
</gene>